<evidence type="ECO:0000313" key="8">
    <source>
        <dbReference type="EMBL" id="MXP23521.1"/>
    </source>
</evidence>
<gene>
    <name evidence="8" type="ORF">GIY30_19455</name>
</gene>
<keyword evidence="3 7" id="KW-0479">Metal-binding</keyword>
<dbReference type="InterPro" id="IPR002397">
    <property type="entry name" value="Cyt_P450_B"/>
</dbReference>
<keyword evidence="6 7" id="KW-0503">Monooxygenase</keyword>
<evidence type="ECO:0000256" key="2">
    <source>
        <dbReference type="ARBA" id="ARBA00022617"/>
    </source>
</evidence>
<dbReference type="EMBL" id="WMBR01000005">
    <property type="protein sequence ID" value="MXP23521.1"/>
    <property type="molecule type" value="Genomic_DNA"/>
</dbReference>
<dbReference type="PANTHER" id="PTHR46696:SF6">
    <property type="entry name" value="P450, PUTATIVE (EUROFUNG)-RELATED"/>
    <property type="match status" value="1"/>
</dbReference>
<dbReference type="GO" id="GO:0016705">
    <property type="term" value="F:oxidoreductase activity, acting on paired donors, with incorporation or reduction of molecular oxygen"/>
    <property type="evidence" value="ECO:0007669"/>
    <property type="project" value="InterPro"/>
</dbReference>
<dbReference type="InterPro" id="IPR001128">
    <property type="entry name" value="Cyt_P450"/>
</dbReference>
<accession>A0A6L7GWW7</accession>
<dbReference type="InterPro" id="IPR017972">
    <property type="entry name" value="Cyt_P450_CS"/>
</dbReference>
<dbReference type="SUPFAM" id="SSF48264">
    <property type="entry name" value="Cytochrome P450"/>
    <property type="match status" value="1"/>
</dbReference>
<keyword evidence="9" id="KW-1185">Reference proteome</keyword>
<reference evidence="8 9" key="1">
    <citation type="submission" date="2019-11" db="EMBL/GenBank/DDBJ databases">
        <title>Gordonia sp. nov., a novel actinobacterium isolated from mangrove soil in Hainan.</title>
        <authorList>
            <person name="Huang X."/>
            <person name="Xie Y."/>
            <person name="Chu X."/>
            <person name="Xiao K."/>
        </authorList>
    </citation>
    <scope>NUCLEOTIDE SEQUENCE [LARGE SCALE GENOMIC DNA]</scope>
    <source>
        <strain evidence="8 9">HNM0687</strain>
    </source>
</reference>
<evidence type="ECO:0000256" key="4">
    <source>
        <dbReference type="ARBA" id="ARBA00023002"/>
    </source>
</evidence>
<comment type="similarity">
    <text evidence="1 7">Belongs to the cytochrome P450 family.</text>
</comment>
<dbReference type="Gene3D" id="1.10.630.10">
    <property type="entry name" value="Cytochrome P450"/>
    <property type="match status" value="1"/>
</dbReference>
<evidence type="ECO:0000313" key="9">
    <source>
        <dbReference type="Proteomes" id="UP000475545"/>
    </source>
</evidence>
<dbReference type="PANTHER" id="PTHR46696">
    <property type="entry name" value="P450, PUTATIVE (EUROFUNG)-RELATED"/>
    <property type="match status" value="1"/>
</dbReference>
<name>A0A6L7GWW7_9ACTN</name>
<evidence type="ECO:0000256" key="6">
    <source>
        <dbReference type="ARBA" id="ARBA00023033"/>
    </source>
</evidence>
<dbReference type="GO" id="GO:0004497">
    <property type="term" value="F:monooxygenase activity"/>
    <property type="evidence" value="ECO:0007669"/>
    <property type="project" value="UniProtKB-KW"/>
</dbReference>
<dbReference type="GO" id="GO:0020037">
    <property type="term" value="F:heme binding"/>
    <property type="evidence" value="ECO:0007669"/>
    <property type="project" value="InterPro"/>
</dbReference>
<proteinExistence type="inferred from homology"/>
<dbReference type="PRINTS" id="PR00359">
    <property type="entry name" value="BP450"/>
</dbReference>
<keyword evidence="5 7" id="KW-0408">Iron</keyword>
<sequence>MAATTSGDFHEMFAAPLPIGVIARLMGITGDLGHFKKLSDALMEEGMNNADSDGAGFRRVLAELNSYWAEQLAPRRALLSEVDDPNPSHLGAELPDDIMSRLLLFRNDDGEALSEFEINNTLMNMLLAGNETTTSLLTNLVWRLLEDRSRWETVQDDRSLLPNAIEESLRFDAPVLGMFRTSLTETELGGVGIPAKTKIMATYGSANRDPEKFSEPDEFRLDRPRGEVLQHMAFGRGPHACPGAPLTRLEVTIAMNGLLDRFPDLRLDGFSERITPFNFWGRRYLPLAW</sequence>
<evidence type="ECO:0000256" key="7">
    <source>
        <dbReference type="RuleBase" id="RU000461"/>
    </source>
</evidence>
<dbReference type="PRINTS" id="PR00385">
    <property type="entry name" value="P450"/>
</dbReference>
<dbReference type="PROSITE" id="PS00086">
    <property type="entry name" value="CYTOCHROME_P450"/>
    <property type="match status" value="1"/>
</dbReference>
<dbReference type="InterPro" id="IPR036396">
    <property type="entry name" value="Cyt_P450_sf"/>
</dbReference>
<organism evidence="8 9">
    <name type="scientific">Gordonia mangrovi</name>
    <dbReference type="NCBI Taxonomy" id="2665643"/>
    <lineage>
        <taxon>Bacteria</taxon>
        <taxon>Bacillati</taxon>
        <taxon>Actinomycetota</taxon>
        <taxon>Actinomycetes</taxon>
        <taxon>Mycobacteriales</taxon>
        <taxon>Gordoniaceae</taxon>
        <taxon>Gordonia</taxon>
    </lineage>
</organism>
<comment type="caution">
    <text evidence="8">The sequence shown here is derived from an EMBL/GenBank/DDBJ whole genome shotgun (WGS) entry which is preliminary data.</text>
</comment>
<keyword evidence="2 7" id="KW-0349">Heme</keyword>
<protein>
    <submittedName>
        <fullName evidence="8">Cytochrome P450</fullName>
    </submittedName>
</protein>
<evidence type="ECO:0000256" key="3">
    <source>
        <dbReference type="ARBA" id="ARBA00022723"/>
    </source>
</evidence>
<dbReference type="GO" id="GO:0005506">
    <property type="term" value="F:iron ion binding"/>
    <property type="evidence" value="ECO:0007669"/>
    <property type="project" value="InterPro"/>
</dbReference>
<dbReference type="AlphaFoldDB" id="A0A6L7GWW7"/>
<evidence type="ECO:0000256" key="1">
    <source>
        <dbReference type="ARBA" id="ARBA00010617"/>
    </source>
</evidence>
<dbReference type="Pfam" id="PF00067">
    <property type="entry name" value="p450"/>
    <property type="match status" value="1"/>
</dbReference>
<dbReference type="Proteomes" id="UP000475545">
    <property type="component" value="Unassembled WGS sequence"/>
</dbReference>
<keyword evidence="4 7" id="KW-0560">Oxidoreductase</keyword>
<evidence type="ECO:0000256" key="5">
    <source>
        <dbReference type="ARBA" id="ARBA00023004"/>
    </source>
</evidence>